<evidence type="ECO:0000313" key="4">
    <source>
        <dbReference type="EMBL" id="MFC3809482.1"/>
    </source>
</evidence>
<dbReference type="GO" id="GO:0016787">
    <property type="term" value="F:hydrolase activity"/>
    <property type="evidence" value="ECO:0007669"/>
    <property type="project" value="UniProtKB-KW"/>
</dbReference>
<dbReference type="InterPro" id="IPR050248">
    <property type="entry name" value="Polysacc_deacetylase_ArnD"/>
</dbReference>
<dbReference type="CDD" id="cd10917">
    <property type="entry name" value="CE4_NodB_like_6s_7s"/>
    <property type="match status" value="1"/>
</dbReference>
<dbReference type="InterPro" id="IPR002509">
    <property type="entry name" value="NODB_dom"/>
</dbReference>
<organism evidence="4 5">
    <name type="scientific">Lacihabitans lacunae</name>
    <dbReference type="NCBI Taxonomy" id="1028214"/>
    <lineage>
        <taxon>Bacteria</taxon>
        <taxon>Pseudomonadati</taxon>
        <taxon>Bacteroidota</taxon>
        <taxon>Cytophagia</taxon>
        <taxon>Cytophagales</taxon>
        <taxon>Leadbetterellaceae</taxon>
        <taxon>Lacihabitans</taxon>
    </lineage>
</organism>
<keyword evidence="1" id="KW-0479">Metal-binding</keyword>
<feature type="domain" description="NodB homology" evidence="3">
    <location>
        <begin position="24"/>
        <end position="205"/>
    </location>
</feature>
<dbReference type="Pfam" id="PF01522">
    <property type="entry name" value="Polysacc_deac_1"/>
    <property type="match status" value="1"/>
</dbReference>
<dbReference type="EMBL" id="JBHRYQ010000001">
    <property type="protein sequence ID" value="MFC3809482.1"/>
    <property type="molecule type" value="Genomic_DNA"/>
</dbReference>
<keyword evidence="2 4" id="KW-0378">Hydrolase</keyword>
<evidence type="ECO:0000259" key="3">
    <source>
        <dbReference type="PROSITE" id="PS51677"/>
    </source>
</evidence>
<dbReference type="PROSITE" id="PS51677">
    <property type="entry name" value="NODB"/>
    <property type="match status" value="1"/>
</dbReference>
<gene>
    <name evidence="4" type="ORF">ACFOOI_02355</name>
</gene>
<dbReference type="EC" id="3.-.-.-" evidence="4"/>
<keyword evidence="5" id="KW-1185">Reference proteome</keyword>
<dbReference type="RefSeq" id="WP_379834608.1">
    <property type="nucleotide sequence ID" value="NZ_JBHRYQ010000001.1"/>
</dbReference>
<evidence type="ECO:0000256" key="2">
    <source>
        <dbReference type="ARBA" id="ARBA00022801"/>
    </source>
</evidence>
<accession>A0ABV7YTX6</accession>
<dbReference type="Proteomes" id="UP001595616">
    <property type="component" value="Unassembled WGS sequence"/>
</dbReference>
<dbReference type="Gene3D" id="3.20.20.370">
    <property type="entry name" value="Glycoside hydrolase/deacetylase"/>
    <property type="match status" value="1"/>
</dbReference>
<evidence type="ECO:0000313" key="5">
    <source>
        <dbReference type="Proteomes" id="UP001595616"/>
    </source>
</evidence>
<dbReference type="PANTHER" id="PTHR10587:SF133">
    <property type="entry name" value="CHITIN DEACETYLASE 1-RELATED"/>
    <property type="match status" value="1"/>
</dbReference>
<name>A0ABV7YTX6_9BACT</name>
<dbReference type="InterPro" id="IPR011330">
    <property type="entry name" value="Glyco_hydro/deAcase_b/a-brl"/>
</dbReference>
<dbReference type="PANTHER" id="PTHR10587">
    <property type="entry name" value="GLYCOSYL TRANSFERASE-RELATED"/>
    <property type="match status" value="1"/>
</dbReference>
<comment type="caution">
    <text evidence="4">The sequence shown here is derived from an EMBL/GenBank/DDBJ whole genome shotgun (WGS) entry which is preliminary data.</text>
</comment>
<proteinExistence type="predicted"/>
<dbReference type="SUPFAM" id="SSF88713">
    <property type="entry name" value="Glycoside hydrolase/deacetylase"/>
    <property type="match status" value="1"/>
</dbReference>
<reference evidence="5" key="1">
    <citation type="journal article" date="2019" name="Int. J. Syst. Evol. Microbiol.">
        <title>The Global Catalogue of Microorganisms (GCM) 10K type strain sequencing project: providing services to taxonomists for standard genome sequencing and annotation.</title>
        <authorList>
            <consortium name="The Broad Institute Genomics Platform"/>
            <consortium name="The Broad Institute Genome Sequencing Center for Infectious Disease"/>
            <person name="Wu L."/>
            <person name="Ma J."/>
        </authorList>
    </citation>
    <scope>NUCLEOTIDE SEQUENCE [LARGE SCALE GENOMIC DNA]</scope>
    <source>
        <strain evidence="5">CECT 7956</strain>
    </source>
</reference>
<protein>
    <submittedName>
        <fullName evidence="4">Polysaccharide deacetylase family protein</fullName>
        <ecNumber evidence="4">3.-.-.-</ecNumber>
    </submittedName>
</protein>
<sequence>MDKTIKLFNCLYPKFIWEMPPVEKVIYLTFDDGPIPEVTPFVLEILEKYNAEATFFCVGQNIEKHPDVFKQVIEKGHAVGNHTHSHIKGWRSPVETYISDFKNCDEQLGLLTDLKSKKLFRPPYGRITRKQAKVVRNTHEIIMWSVLTKDYDIRLSPEQCLERAIKATESGAIVLFHDSLKAQKNMRYALPQYLAHFSALGFKFKALHFDT</sequence>
<evidence type="ECO:0000256" key="1">
    <source>
        <dbReference type="ARBA" id="ARBA00022723"/>
    </source>
</evidence>